<accession>A0ABV9A4Z4</accession>
<sequence>MSSDYDVVVCGAGAGGLAAARALGEIGLRVLVVDKQRSPRPVAKGEVLQPGALRVLRRWGAERLLESRGALRLGRLVVRDAHGAPLMELDYGQLPAEDRSLLAHDHLSVLDALTAGLGESVEVRRGVRVEEALRDGTGRVVGVRLAERGQGQPRQAQQHDVHAPLVVAADGIGSRLRRAAGVGGRRSEYPHRLVSFELNGVAARPDDFSAYLTARGLRLVYPLPDGRVRLYVQARPEELRGLDGAEFARWSEAAVREVPALAPLAGALPAAAGTRQLFPVARFLAERLTAPGLALVGESAYAVHPMAAQGMNTAITSAGALADSLACGTGELSPETVDAALRAYEQDRLPVLAQAARTSDNAARMVTDLSLPGRLLGRRAVRCSGANPRLLHTITYNMAGLGPRPLTLLDRLQQLGLLPDPRSHRVPPG</sequence>
<dbReference type="InterPro" id="IPR050631">
    <property type="entry name" value="PheA/TfdB_FAD_monoxygenase"/>
</dbReference>
<dbReference type="RefSeq" id="WP_386445073.1">
    <property type="nucleotide sequence ID" value="NZ_JBHSFH010000005.1"/>
</dbReference>
<keyword evidence="1" id="KW-0560">Oxidoreductase</keyword>
<name>A0ABV9A4Z4_9ACTN</name>
<keyword evidence="2" id="KW-0520">NAD</keyword>
<organism evidence="4 5">
    <name type="scientific">Streptomyces ovatisporus</name>
    <dbReference type="NCBI Taxonomy" id="1128682"/>
    <lineage>
        <taxon>Bacteria</taxon>
        <taxon>Bacillati</taxon>
        <taxon>Actinomycetota</taxon>
        <taxon>Actinomycetes</taxon>
        <taxon>Kitasatosporales</taxon>
        <taxon>Streptomycetaceae</taxon>
        <taxon>Streptomyces</taxon>
    </lineage>
</organism>
<gene>
    <name evidence="4" type="ORF">ACFPA8_09115</name>
</gene>
<evidence type="ECO:0000259" key="3">
    <source>
        <dbReference type="Pfam" id="PF01494"/>
    </source>
</evidence>
<comment type="caution">
    <text evidence="4">The sequence shown here is derived from an EMBL/GenBank/DDBJ whole genome shotgun (WGS) entry which is preliminary data.</text>
</comment>
<dbReference type="SUPFAM" id="SSF51905">
    <property type="entry name" value="FAD/NAD(P)-binding domain"/>
    <property type="match status" value="1"/>
</dbReference>
<keyword evidence="5" id="KW-1185">Reference proteome</keyword>
<dbReference type="PRINTS" id="PR00420">
    <property type="entry name" value="RNGMNOXGNASE"/>
</dbReference>
<evidence type="ECO:0000256" key="2">
    <source>
        <dbReference type="ARBA" id="ARBA00023027"/>
    </source>
</evidence>
<dbReference type="InterPro" id="IPR036188">
    <property type="entry name" value="FAD/NAD-bd_sf"/>
</dbReference>
<evidence type="ECO:0000313" key="4">
    <source>
        <dbReference type="EMBL" id="MFC4494292.1"/>
    </source>
</evidence>
<evidence type="ECO:0000313" key="5">
    <source>
        <dbReference type="Proteomes" id="UP001595997"/>
    </source>
</evidence>
<dbReference type="PANTHER" id="PTHR43476">
    <property type="entry name" value="3-(3-HYDROXY-PHENYL)PROPIONATE/3-HYDROXYCINNAMIC ACID HYDROXYLASE"/>
    <property type="match status" value="1"/>
</dbReference>
<evidence type="ECO:0000256" key="1">
    <source>
        <dbReference type="ARBA" id="ARBA00023002"/>
    </source>
</evidence>
<dbReference type="InterPro" id="IPR002938">
    <property type="entry name" value="FAD-bd"/>
</dbReference>
<dbReference type="PANTHER" id="PTHR43476:SF4">
    <property type="entry name" value="BLR0106 PROTEIN"/>
    <property type="match status" value="1"/>
</dbReference>
<reference evidence="5" key="1">
    <citation type="journal article" date="2019" name="Int. J. Syst. Evol. Microbiol.">
        <title>The Global Catalogue of Microorganisms (GCM) 10K type strain sequencing project: providing services to taxonomists for standard genome sequencing and annotation.</title>
        <authorList>
            <consortium name="The Broad Institute Genomics Platform"/>
            <consortium name="The Broad Institute Genome Sequencing Center for Infectious Disease"/>
            <person name="Wu L."/>
            <person name="Ma J."/>
        </authorList>
    </citation>
    <scope>NUCLEOTIDE SEQUENCE [LARGE SCALE GENOMIC DNA]</scope>
    <source>
        <strain evidence="5">CGMCC 4.7357</strain>
    </source>
</reference>
<feature type="domain" description="FAD-binding" evidence="3">
    <location>
        <begin position="4"/>
        <end position="358"/>
    </location>
</feature>
<protein>
    <submittedName>
        <fullName evidence="4">FAD-dependent oxidoreductase</fullName>
    </submittedName>
</protein>
<dbReference type="Proteomes" id="UP001595997">
    <property type="component" value="Unassembled WGS sequence"/>
</dbReference>
<dbReference type="Pfam" id="PF01494">
    <property type="entry name" value="FAD_binding_3"/>
    <property type="match status" value="1"/>
</dbReference>
<proteinExistence type="predicted"/>
<dbReference type="EMBL" id="JBHSFH010000005">
    <property type="protein sequence ID" value="MFC4494292.1"/>
    <property type="molecule type" value="Genomic_DNA"/>
</dbReference>
<dbReference type="Gene3D" id="3.50.50.60">
    <property type="entry name" value="FAD/NAD(P)-binding domain"/>
    <property type="match status" value="2"/>
</dbReference>